<name>H7EGX3_9SPIR</name>
<dbReference type="Pfam" id="PF00702">
    <property type="entry name" value="Hydrolase"/>
    <property type="match status" value="1"/>
</dbReference>
<evidence type="ECO:0000313" key="2">
    <source>
        <dbReference type="EMBL" id="EIC03168.1"/>
    </source>
</evidence>
<dbReference type="SFLD" id="SFLDS00003">
    <property type="entry name" value="Haloacid_Dehalogenase"/>
    <property type="match status" value="1"/>
</dbReference>
<evidence type="ECO:0000313" key="3">
    <source>
        <dbReference type="Proteomes" id="UP000003571"/>
    </source>
</evidence>
<dbReference type="InterPro" id="IPR051540">
    <property type="entry name" value="S-2-haloacid_dehalogenase"/>
</dbReference>
<comment type="caution">
    <text evidence="2">The sequence shown here is derived from an EMBL/GenBank/DDBJ whole genome shotgun (WGS) entry which is preliminary data.</text>
</comment>
<protein>
    <submittedName>
        <fullName evidence="2">Haloacid dehalogenase domain protein hydrolase</fullName>
    </submittedName>
</protein>
<reference evidence="2 3" key="1">
    <citation type="submission" date="2011-09" db="EMBL/GenBank/DDBJ databases">
        <title>The draft genome of Treponema saccharophilum DSM 2985.</title>
        <authorList>
            <consortium name="US DOE Joint Genome Institute (JGI-PGF)"/>
            <person name="Lucas S."/>
            <person name="Copeland A."/>
            <person name="Lapidus A."/>
            <person name="Glavina del Rio T."/>
            <person name="Dalin E."/>
            <person name="Tice H."/>
            <person name="Bruce D."/>
            <person name="Goodwin L."/>
            <person name="Pitluck S."/>
            <person name="Peters L."/>
            <person name="Kyrpides N."/>
            <person name="Mavromatis K."/>
            <person name="Ivanova N."/>
            <person name="Markowitz V."/>
            <person name="Cheng J.-F."/>
            <person name="Hugenholtz P."/>
            <person name="Woyke T."/>
            <person name="Wu D."/>
            <person name="Gronow S."/>
            <person name="Wellnitz S."/>
            <person name="Brambilla E."/>
            <person name="Klenk H.-P."/>
            <person name="Eisen J.A."/>
        </authorList>
    </citation>
    <scope>NUCLEOTIDE SEQUENCE [LARGE SCALE GENOMIC DNA]</scope>
    <source>
        <strain evidence="2 3">DSM 2985</strain>
    </source>
</reference>
<dbReference type="SFLD" id="SFLDG01129">
    <property type="entry name" value="C1.5:_HAD__Beta-PGM__Phosphata"/>
    <property type="match status" value="1"/>
</dbReference>
<proteinExistence type="predicted"/>
<gene>
    <name evidence="2" type="ORF">TresaDRAFT_2805</name>
</gene>
<dbReference type="GO" id="GO:0016787">
    <property type="term" value="F:hydrolase activity"/>
    <property type="evidence" value="ECO:0007669"/>
    <property type="project" value="UniProtKB-KW"/>
</dbReference>
<sequence length="231" mass="26595">MLKDIKVIAFDIDGTLYPDYRLYRKLVFYVLRHAKFYMHFLAVRKILHRTAPLSDFYEYQGRLLAEELGCSVDEARFKIDSIVYKGLTPYLEKTKPFSHVEECFSKIKEAGYRIALLSDFPPSQKGDTWGLLKYCDVVLGSEESGALKPSKYPFGILSLKMNVRPEEILYVGNSIKYDVCGSKNAGMKSALIMSRAEIFFRRLFGKPSRAEDIGTDILFSDYRQFTNLVLQ</sequence>
<dbReference type="eggNOG" id="COG1011">
    <property type="taxonomic scope" value="Bacteria"/>
</dbReference>
<accession>H7EGX3</accession>
<organism evidence="2 3">
    <name type="scientific">Treponema saccharophilum DSM 2985</name>
    <dbReference type="NCBI Taxonomy" id="907348"/>
    <lineage>
        <taxon>Bacteria</taxon>
        <taxon>Pseudomonadati</taxon>
        <taxon>Spirochaetota</taxon>
        <taxon>Spirochaetia</taxon>
        <taxon>Spirochaetales</taxon>
        <taxon>Treponemataceae</taxon>
        <taxon>Treponema</taxon>
    </lineage>
</organism>
<dbReference type="SUPFAM" id="SSF56784">
    <property type="entry name" value="HAD-like"/>
    <property type="match status" value="1"/>
</dbReference>
<dbReference type="Gene3D" id="3.40.50.1000">
    <property type="entry name" value="HAD superfamily/HAD-like"/>
    <property type="match status" value="1"/>
</dbReference>
<dbReference type="EMBL" id="AGRW01000018">
    <property type="protein sequence ID" value="EIC03168.1"/>
    <property type="molecule type" value="Genomic_DNA"/>
</dbReference>
<keyword evidence="3" id="KW-1185">Reference proteome</keyword>
<dbReference type="AlphaFoldDB" id="H7EGX3"/>
<dbReference type="PANTHER" id="PTHR43316">
    <property type="entry name" value="HYDROLASE, HALOACID DELAHOGENASE-RELATED"/>
    <property type="match status" value="1"/>
</dbReference>
<dbReference type="Proteomes" id="UP000003571">
    <property type="component" value="Unassembled WGS sequence"/>
</dbReference>
<dbReference type="InterPro" id="IPR023214">
    <property type="entry name" value="HAD_sf"/>
</dbReference>
<dbReference type="OrthoDB" id="9794086at2"/>
<keyword evidence="1 2" id="KW-0378">Hydrolase</keyword>
<evidence type="ECO:0000256" key="1">
    <source>
        <dbReference type="ARBA" id="ARBA00022801"/>
    </source>
</evidence>
<dbReference type="InterPro" id="IPR036412">
    <property type="entry name" value="HAD-like_sf"/>
</dbReference>
<dbReference type="Gene3D" id="1.10.150.520">
    <property type="match status" value="1"/>
</dbReference>
<dbReference type="PATRIC" id="fig|907348.3.peg.20"/>
<dbReference type="STRING" id="907348.TresaDRAFT_2805"/>
<dbReference type="RefSeq" id="WP_002701682.1">
    <property type="nucleotide sequence ID" value="NZ_AGRW01000018.1"/>
</dbReference>